<evidence type="ECO:0000313" key="3">
    <source>
        <dbReference type="Proteomes" id="UP001620295"/>
    </source>
</evidence>
<evidence type="ECO:0000313" key="2">
    <source>
        <dbReference type="EMBL" id="MFK4271784.1"/>
    </source>
</evidence>
<dbReference type="Proteomes" id="UP001620295">
    <property type="component" value="Unassembled WGS sequence"/>
</dbReference>
<comment type="caution">
    <text evidence="2">The sequence shown here is derived from an EMBL/GenBank/DDBJ whole genome shotgun (WGS) entry which is preliminary data.</text>
</comment>
<keyword evidence="3" id="KW-1185">Reference proteome</keyword>
<feature type="compositionally biased region" description="Polar residues" evidence="1">
    <location>
        <begin position="1"/>
        <end position="10"/>
    </location>
</feature>
<reference evidence="2 3" key="1">
    <citation type="submission" date="2024-11" db="EMBL/GenBank/DDBJ databases">
        <title>The Natural Products Discovery Center: Release of the First 8490 Sequenced Strains for Exploring Actinobacteria Biosynthetic Diversity.</title>
        <authorList>
            <person name="Kalkreuter E."/>
            <person name="Kautsar S.A."/>
            <person name="Yang D."/>
            <person name="Bader C.D."/>
            <person name="Teijaro C.N."/>
            <person name="Fluegel L."/>
            <person name="Davis C.M."/>
            <person name="Simpson J.R."/>
            <person name="Lauterbach L."/>
            <person name="Steele A.D."/>
            <person name="Gui C."/>
            <person name="Meng S."/>
            <person name="Li G."/>
            <person name="Viehrig K."/>
            <person name="Ye F."/>
            <person name="Su P."/>
            <person name="Kiefer A.F."/>
            <person name="Nichols A."/>
            <person name="Cepeda A.J."/>
            <person name="Yan W."/>
            <person name="Fan B."/>
            <person name="Jiang Y."/>
            <person name="Adhikari A."/>
            <person name="Zheng C.-J."/>
            <person name="Schuster L."/>
            <person name="Cowan T.M."/>
            <person name="Smanski M.J."/>
            <person name="Chevrette M.G."/>
            <person name="De Carvalho L.P.S."/>
            <person name="Shen B."/>
        </authorList>
    </citation>
    <scope>NUCLEOTIDE SEQUENCE [LARGE SCALE GENOMIC DNA]</scope>
    <source>
        <strain evidence="2 3">NPDC020863</strain>
    </source>
</reference>
<name>A0ABW8M0T9_9ACTN</name>
<accession>A0ABW8M0T9</accession>
<evidence type="ECO:0000256" key="1">
    <source>
        <dbReference type="SAM" id="MobiDB-lite"/>
    </source>
</evidence>
<sequence>MSELQPSNDTVRYGPNRTPDVVGWANGPASTSNNARTGALPSPRRCPGANRPAATVTVRMMAVSADGETQ</sequence>
<gene>
    <name evidence="2" type="ORF">ACI2L5_43840</name>
</gene>
<organism evidence="2 3">
    <name type="scientific">Streptomyces milbemycinicus</name>
    <dbReference type="NCBI Taxonomy" id="476552"/>
    <lineage>
        <taxon>Bacteria</taxon>
        <taxon>Bacillati</taxon>
        <taxon>Actinomycetota</taxon>
        <taxon>Actinomycetes</taxon>
        <taxon>Kitasatosporales</taxon>
        <taxon>Streptomycetaceae</taxon>
        <taxon>Streptomyces</taxon>
    </lineage>
</organism>
<dbReference type="RefSeq" id="WP_358644780.1">
    <property type="nucleotide sequence ID" value="NZ_JBFACG010000034.1"/>
</dbReference>
<protein>
    <submittedName>
        <fullName evidence="2">Uncharacterized protein</fullName>
    </submittedName>
</protein>
<proteinExistence type="predicted"/>
<feature type="region of interest" description="Disordered" evidence="1">
    <location>
        <begin position="1"/>
        <end position="52"/>
    </location>
</feature>
<dbReference type="EMBL" id="JBJDQH010000020">
    <property type="protein sequence ID" value="MFK4271784.1"/>
    <property type="molecule type" value="Genomic_DNA"/>
</dbReference>